<dbReference type="PANTHER" id="PTHR38589:SF1">
    <property type="entry name" value="BLR0621 PROTEIN"/>
    <property type="match status" value="1"/>
</dbReference>
<dbReference type="PROSITE" id="PS51257">
    <property type="entry name" value="PROKAR_LIPOPROTEIN"/>
    <property type="match status" value="1"/>
</dbReference>
<keyword evidence="3" id="KW-0732">Signal</keyword>
<reference evidence="5 6" key="1">
    <citation type="submission" date="2020-12" db="EMBL/GenBank/DDBJ databases">
        <title>FDA dAtabase for Regulatory Grade micrObial Sequences (FDA-ARGOS): Supporting development and validation of Infectious Disease Dx tests.</title>
        <authorList>
            <person name="Sproer C."/>
            <person name="Gronow S."/>
            <person name="Severitt S."/>
            <person name="Schroder I."/>
            <person name="Tallon L."/>
            <person name="Sadzewicz L."/>
            <person name="Zhao X."/>
            <person name="Boylan J."/>
            <person name="Ott S."/>
            <person name="Bowen H."/>
            <person name="Vavikolanu K."/>
            <person name="Mehta A."/>
            <person name="Aluvathingal J."/>
            <person name="Nadendla S."/>
            <person name="Lowell S."/>
            <person name="Myers T."/>
            <person name="Yan Y."/>
            <person name="Sichtig H."/>
        </authorList>
    </citation>
    <scope>NUCLEOTIDE SEQUENCE [LARGE SCALE GENOMIC DNA]</scope>
    <source>
        <strain evidence="5 6">FDAARGOS_990</strain>
    </source>
</reference>
<name>A0A7T3ZY72_9MICO</name>
<keyword evidence="1" id="KW-0573">Peptidoglycan synthesis</keyword>
<feature type="domain" description="L,D-TPase catalytic" evidence="4">
    <location>
        <begin position="101"/>
        <end position="263"/>
    </location>
</feature>
<evidence type="ECO:0000259" key="4">
    <source>
        <dbReference type="PROSITE" id="PS52029"/>
    </source>
</evidence>
<keyword evidence="1" id="KW-0133">Cell shape</keyword>
<dbReference type="CDD" id="cd16913">
    <property type="entry name" value="YkuD_like"/>
    <property type="match status" value="1"/>
</dbReference>
<dbReference type="PROSITE" id="PS52029">
    <property type="entry name" value="LD_TPASE"/>
    <property type="match status" value="1"/>
</dbReference>
<dbReference type="GO" id="GO:0071555">
    <property type="term" value="P:cell wall organization"/>
    <property type="evidence" value="ECO:0007669"/>
    <property type="project" value="UniProtKB-UniRule"/>
</dbReference>
<dbReference type="AlphaFoldDB" id="A0A7T3ZY72"/>
<organism evidence="5 6">
    <name type="scientific">Brevibacterium casei</name>
    <dbReference type="NCBI Taxonomy" id="33889"/>
    <lineage>
        <taxon>Bacteria</taxon>
        <taxon>Bacillati</taxon>
        <taxon>Actinomycetota</taxon>
        <taxon>Actinomycetes</taxon>
        <taxon>Micrococcales</taxon>
        <taxon>Brevibacteriaceae</taxon>
        <taxon>Brevibacterium</taxon>
    </lineage>
</organism>
<keyword evidence="1" id="KW-0961">Cell wall biogenesis/degradation</keyword>
<evidence type="ECO:0000313" key="6">
    <source>
        <dbReference type="Proteomes" id="UP000595374"/>
    </source>
</evidence>
<evidence type="ECO:0000256" key="1">
    <source>
        <dbReference type="PROSITE-ProRule" id="PRU01373"/>
    </source>
</evidence>
<evidence type="ECO:0000256" key="3">
    <source>
        <dbReference type="SAM" id="SignalP"/>
    </source>
</evidence>
<feature type="active site" description="Proton donor/acceptor" evidence="1">
    <location>
        <position position="227"/>
    </location>
</feature>
<feature type="region of interest" description="Disordered" evidence="2">
    <location>
        <begin position="26"/>
        <end position="87"/>
    </location>
</feature>
<dbReference type="EMBL" id="CP065989">
    <property type="protein sequence ID" value="QQB13797.1"/>
    <property type="molecule type" value="Genomic_DNA"/>
</dbReference>
<protein>
    <submittedName>
        <fullName evidence="5">L,D-transpeptidase family protein</fullName>
    </submittedName>
</protein>
<feature type="signal peptide" evidence="3">
    <location>
        <begin position="1"/>
        <end position="22"/>
    </location>
</feature>
<dbReference type="GO" id="GO:0016740">
    <property type="term" value="F:transferase activity"/>
    <property type="evidence" value="ECO:0007669"/>
    <property type="project" value="InterPro"/>
</dbReference>
<feature type="active site" description="Nucleophile" evidence="1">
    <location>
        <position position="237"/>
    </location>
</feature>
<dbReference type="PANTHER" id="PTHR38589">
    <property type="entry name" value="BLR0621 PROTEIN"/>
    <property type="match status" value="1"/>
</dbReference>
<dbReference type="GO" id="GO:0009252">
    <property type="term" value="P:peptidoglycan biosynthetic process"/>
    <property type="evidence" value="ECO:0007669"/>
    <property type="project" value="UniProtKB-KW"/>
</dbReference>
<gene>
    <name evidence="5" type="ORF">I6H47_13525</name>
</gene>
<evidence type="ECO:0000313" key="5">
    <source>
        <dbReference type="EMBL" id="QQB13797.1"/>
    </source>
</evidence>
<dbReference type="Proteomes" id="UP000595374">
    <property type="component" value="Chromosome"/>
</dbReference>
<dbReference type="InterPro" id="IPR005490">
    <property type="entry name" value="LD_TPept_cat_dom"/>
</dbReference>
<feature type="chain" id="PRO_5032593596" evidence="3">
    <location>
        <begin position="23"/>
        <end position="270"/>
    </location>
</feature>
<accession>A0A7T3ZY72</accession>
<dbReference type="GO" id="GO:0008360">
    <property type="term" value="P:regulation of cell shape"/>
    <property type="evidence" value="ECO:0007669"/>
    <property type="project" value="UniProtKB-UniRule"/>
</dbReference>
<sequence length="270" mass="28397">MFSRRTRAGAGLVGLAVTVSLASCGPADDSPDRAIAAPAQQGPTGDFAVPVQHDPGTASATRSGEREGEASGQDPAPALPGLGPETSAQIPAETTQALVVASPYADSESGELRVYRRTGDEWEKVKTFATHNGSAGWLADRREGDKTSPIGVFTLSDAGGYAENPGTKLPYTRDKGLSASASVAYGPEYERVFDYVIAIDYNRTPGTPPTDRTRPLGKDRGGGIWLHLDHDSGTNGCVTLKKDDLVWLLENLDPEAHPRIAMGPAAELAK</sequence>
<comment type="pathway">
    <text evidence="1">Cell wall biogenesis; peptidoglycan biosynthesis.</text>
</comment>
<dbReference type="Pfam" id="PF03734">
    <property type="entry name" value="YkuD"/>
    <property type="match status" value="1"/>
</dbReference>
<proteinExistence type="predicted"/>
<evidence type="ECO:0000256" key="2">
    <source>
        <dbReference type="SAM" id="MobiDB-lite"/>
    </source>
</evidence>
<dbReference type="RefSeq" id="WP_198498957.1">
    <property type="nucleotide sequence ID" value="NZ_CP065989.1"/>
</dbReference>